<dbReference type="EMBL" id="LXQD01000318">
    <property type="protein sequence ID" value="RCJ24404.1"/>
    <property type="molecule type" value="Genomic_DNA"/>
</dbReference>
<proteinExistence type="predicted"/>
<comment type="caution">
    <text evidence="1">The sequence shown here is derived from an EMBL/GenBank/DDBJ whole genome shotgun (WGS) entry which is preliminary data.</text>
</comment>
<name>A0A367QMD0_9NOSO</name>
<sequence length="67" mass="7859">MTYQTYTQQQLRSKSLAQLKRIYSEIGCTVEVRDKRRRDDWISAFVEDVGAAIAQYQANSRRLTSRT</sequence>
<organism evidence="1 2">
    <name type="scientific">Nostoc minutum NIES-26</name>
    <dbReference type="NCBI Taxonomy" id="1844469"/>
    <lineage>
        <taxon>Bacteria</taxon>
        <taxon>Bacillati</taxon>
        <taxon>Cyanobacteriota</taxon>
        <taxon>Cyanophyceae</taxon>
        <taxon>Nostocales</taxon>
        <taxon>Nostocaceae</taxon>
        <taxon>Nostoc</taxon>
    </lineage>
</organism>
<protein>
    <submittedName>
        <fullName evidence="1">Uncharacterized protein</fullName>
    </submittedName>
</protein>
<accession>A0A367QMD0</accession>
<reference evidence="1" key="1">
    <citation type="submission" date="2016-04" db="EMBL/GenBank/DDBJ databases">
        <authorList>
            <person name="Tabuchi Yagui T.R."/>
        </authorList>
    </citation>
    <scope>NUCLEOTIDE SEQUENCE [LARGE SCALE GENOMIC DNA]</scope>
    <source>
        <strain evidence="1">NIES-26</strain>
    </source>
</reference>
<evidence type="ECO:0000313" key="1">
    <source>
        <dbReference type="EMBL" id="RCJ24404.1"/>
    </source>
</evidence>
<keyword evidence="2" id="KW-1185">Reference proteome</keyword>
<dbReference type="Proteomes" id="UP000252107">
    <property type="component" value="Unassembled WGS sequence"/>
</dbReference>
<gene>
    <name evidence="1" type="ORF">A6770_28320</name>
</gene>
<evidence type="ECO:0000313" key="2">
    <source>
        <dbReference type="Proteomes" id="UP000252107"/>
    </source>
</evidence>
<dbReference type="AlphaFoldDB" id="A0A367QMD0"/>